<feature type="domain" description="DUF5977" evidence="1">
    <location>
        <begin position="488"/>
        <end position="555"/>
    </location>
</feature>
<reference evidence="3" key="1">
    <citation type="submission" date="2011-06" db="EMBL/GenBank/DDBJ databases">
        <title>The complete genome of chromosome of Runella slithyformis DSM 19594.</title>
        <authorList>
            <consortium name="US DOE Joint Genome Institute (JGI-PGF)"/>
            <person name="Lucas S."/>
            <person name="Han J."/>
            <person name="Lapidus A."/>
            <person name="Bruce D."/>
            <person name="Goodwin L."/>
            <person name="Pitluck S."/>
            <person name="Peters L."/>
            <person name="Kyrpides N."/>
            <person name="Mavromatis K."/>
            <person name="Ivanova N."/>
            <person name="Ovchinnikova G."/>
            <person name="Zhang X."/>
            <person name="Misra M."/>
            <person name="Detter J.C."/>
            <person name="Tapia R."/>
            <person name="Han C."/>
            <person name="Land M."/>
            <person name="Hauser L."/>
            <person name="Markowitz V."/>
            <person name="Cheng J.-F."/>
            <person name="Hugenholtz P."/>
            <person name="Woyke T."/>
            <person name="Wu D."/>
            <person name="Tindall B."/>
            <person name="Faehrich R."/>
            <person name="Brambilla E."/>
            <person name="Klenk H.-P."/>
            <person name="Eisen J.A."/>
        </authorList>
    </citation>
    <scope>NUCLEOTIDE SEQUENCE [LARGE SCALE GENOMIC DNA]</scope>
    <source>
        <strain evidence="3">ATCC 29530 / DSM 19594 / LMG 11500 / NCIMB 11436 / LSU 4</strain>
    </source>
</reference>
<name>A0A7U3ZGL1_RUNSL</name>
<dbReference type="EMBL" id="CP002859">
    <property type="protein sequence ID" value="AEI46805.1"/>
    <property type="molecule type" value="Genomic_DNA"/>
</dbReference>
<accession>A0A7U3ZGL1</accession>
<organism evidence="2 3">
    <name type="scientific">Runella slithyformis (strain ATCC 29530 / DSM 19594 / LMG 11500 / NCIMB 11436 / LSU 4)</name>
    <dbReference type="NCBI Taxonomy" id="761193"/>
    <lineage>
        <taxon>Bacteria</taxon>
        <taxon>Pseudomonadati</taxon>
        <taxon>Bacteroidota</taxon>
        <taxon>Cytophagia</taxon>
        <taxon>Cytophagales</taxon>
        <taxon>Spirosomataceae</taxon>
        <taxon>Runella</taxon>
    </lineage>
</organism>
<dbReference type="Pfam" id="PF19404">
    <property type="entry name" value="DUF5977"/>
    <property type="match status" value="1"/>
</dbReference>
<evidence type="ECO:0000313" key="3">
    <source>
        <dbReference type="Proteomes" id="UP000000493"/>
    </source>
</evidence>
<dbReference type="RefSeq" id="WP_013926130.1">
    <property type="nucleotide sequence ID" value="NC_015703.1"/>
</dbReference>
<dbReference type="AlphaFoldDB" id="A0A7U3ZGL1"/>
<keyword evidence="3" id="KW-1185">Reference proteome</keyword>
<proteinExistence type="predicted"/>
<evidence type="ECO:0000313" key="2">
    <source>
        <dbReference type="EMBL" id="AEI46805.1"/>
    </source>
</evidence>
<dbReference type="Proteomes" id="UP000000493">
    <property type="component" value="Chromosome"/>
</dbReference>
<evidence type="ECO:0000259" key="1">
    <source>
        <dbReference type="Pfam" id="PF19404"/>
    </source>
</evidence>
<dbReference type="InterPro" id="IPR046020">
    <property type="entry name" value="DUF5977"/>
</dbReference>
<sequence length="666" mass="74619">MDYLANITHQDLQLSKLPIVVNVDASSPVTYPVRTNLRYYLELFVPEFYQGSFISLTTLEGSEEPPQTLAGVTAYPGANFEIQDLLHGLVESCVPEFGLNEITLCETMVRPYYAKAIRKNGSVLIDEIILPSGFVYRGGFLESDYAAYKNKFFTSYVGSGRRFLTWKPNHATLRPDQPEYLGFITNFSPTPSELRLRVEITYEDWSTETITAKTLSEVSSMAVYVCPVGPTQLNLQARMNSAGEFVIRYKVWLSNENNERLSEERTYLVDRQPFRKVRYILFQNSLGLFDTLDCYGDGFETLRVQRQTAEQFRGYEYLPRVSERVINRVTGERELTVAVGYGRYQIKDLRDYWQDLFFAEQMYLVTDREHIPLTLLSDSYLADDDREKTVGRTLTFRYTNKETSYSRLPALIATPERPTGWRGDAQACELDQSTGLRNGKKRYGLLVKYYIDSGEDVKPRTQKPNIVGTEGYIPSWDSVDCTAGTTPFKNVLISQTSVYKRNNCAVGQVGGNWTVSVAANTYGSEVSQTDADGKAQAAANALDTQENANMFGTCIVPAPIPIGLTSACPTASTQPIFAVIVGSEEIITNTSFNSPTVRYAATGLNQGSYNLDIRVQYAASPFESFRIRIPSKGFSSAVLAGNQTYRIANISINWGDADLVIICEPA</sequence>
<dbReference type="KEGG" id="rsi:Runsl_0353"/>
<reference evidence="2 3" key="2">
    <citation type="journal article" date="2012" name="Stand. Genomic Sci.">
        <title>Complete genome sequence of the aquatic bacterium Runella slithyformis type strain (LSU 4(T)).</title>
        <authorList>
            <person name="Copeland A."/>
            <person name="Zhang X."/>
            <person name="Misra M."/>
            <person name="Lapidus A."/>
            <person name="Nolan M."/>
            <person name="Lucas S."/>
            <person name="Deshpande S."/>
            <person name="Cheng J.F."/>
            <person name="Tapia R."/>
            <person name="Goodwin L.A."/>
            <person name="Pitluck S."/>
            <person name="Liolios K."/>
            <person name="Pagani I."/>
            <person name="Ivanova N."/>
            <person name="Mikhailova N."/>
            <person name="Pati A."/>
            <person name="Chen A."/>
            <person name="Palaniappan K."/>
            <person name="Land M."/>
            <person name="Hauser L."/>
            <person name="Pan C."/>
            <person name="Jeffries C.D."/>
            <person name="Detter J.C."/>
            <person name="Brambilla E.M."/>
            <person name="Rohde M."/>
            <person name="Djao O.D."/>
            <person name="Goker M."/>
            <person name="Sikorski J."/>
            <person name="Tindall B.J."/>
            <person name="Woyke T."/>
            <person name="Bristow J."/>
            <person name="Eisen J.A."/>
            <person name="Markowitz V."/>
            <person name="Hugenholtz P."/>
            <person name="Kyrpides N.C."/>
            <person name="Klenk H.P."/>
            <person name="Mavromatis K."/>
        </authorList>
    </citation>
    <scope>NUCLEOTIDE SEQUENCE [LARGE SCALE GENOMIC DNA]</scope>
    <source>
        <strain evidence="3">ATCC 29530 / DSM 19594 / LMG 11500 / NCIMB 11436 / LSU 4</strain>
    </source>
</reference>
<protein>
    <recommendedName>
        <fullName evidence="1">DUF5977 domain-containing protein</fullName>
    </recommendedName>
</protein>
<gene>
    <name evidence="2" type="ordered locus">Runsl_0353</name>
</gene>